<comment type="caution">
    <text evidence="2">The sequence shown here is derived from an EMBL/GenBank/DDBJ whole genome shotgun (WGS) entry which is preliminary data.</text>
</comment>
<proteinExistence type="predicted"/>
<name>A0A1T3MUT1_9FLAO</name>
<organism evidence="2 3">
    <name type="scientific">Elizabethkingia occulta</name>
    <dbReference type="NCBI Taxonomy" id="1867263"/>
    <lineage>
        <taxon>Bacteria</taxon>
        <taxon>Pseudomonadati</taxon>
        <taxon>Bacteroidota</taxon>
        <taxon>Flavobacteriia</taxon>
        <taxon>Flavobacteriales</taxon>
        <taxon>Weeksellaceae</taxon>
        <taxon>Elizabethkingia</taxon>
    </lineage>
</organism>
<evidence type="ECO:0000313" key="2">
    <source>
        <dbReference type="EMBL" id="OPC68355.1"/>
    </source>
</evidence>
<dbReference type="EMBL" id="MAHX01000005">
    <property type="protein sequence ID" value="OPC68355.1"/>
    <property type="molecule type" value="Genomic_DNA"/>
</dbReference>
<reference evidence="2 3" key="1">
    <citation type="submission" date="2016-06" db="EMBL/GenBank/DDBJ databases">
        <title>Revisiting the taxonomy of the Elizabethkingia Genus based on Whole-Genome Sequencing, Optical Mapping, and MALDI-TOF.</title>
        <authorList>
            <person name="Nicholson A.C."/>
        </authorList>
    </citation>
    <scope>NUCLEOTIDE SEQUENCE [LARGE SCALE GENOMIC DNA]</scope>
    <source>
        <strain evidence="2 3">G4070</strain>
    </source>
</reference>
<gene>
    <name evidence="2" type="ORF">BAZ10_14425</name>
</gene>
<evidence type="ECO:0000256" key="1">
    <source>
        <dbReference type="SAM" id="Phobius"/>
    </source>
</evidence>
<feature type="transmembrane region" description="Helical" evidence="1">
    <location>
        <begin position="153"/>
        <end position="173"/>
    </location>
</feature>
<keyword evidence="3" id="KW-1185">Reference proteome</keyword>
<evidence type="ECO:0000313" key="3">
    <source>
        <dbReference type="Proteomes" id="UP000190813"/>
    </source>
</evidence>
<feature type="transmembrane region" description="Helical" evidence="1">
    <location>
        <begin position="106"/>
        <end position="125"/>
    </location>
</feature>
<accession>A0A1T3MUT1</accession>
<keyword evidence="1" id="KW-1133">Transmembrane helix</keyword>
<evidence type="ECO:0008006" key="4">
    <source>
        <dbReference type="Google" id="ProtNLM"/>
    </source>
</evidence>
<feature type="transmembrane region" description="Helical" evidence="1">
    <location>
        <begin position="84"/>
        <end position="100"/>
    </location>
</feature>
<protein>
    <recommendedName>
        <fullName evidence="4">DoxX family protein</fullName>
    </recommendedName>
</protein>
<feature type="transmembrane region" description="Helical" evidence="1">
    <location>
        <begin position="12"/>
        <end position="31"/>
    </location>
</feature>
<feature type="transmembrane region" description="Helical" evidence="1">
    <location>
        <begin position="51"/>
        <end position="72"/>
    </location>
</feature>
<keyword evidence="1" id="KW-0812">Transmembrane</keyword>
<dbReference type="AlphaFoldDB" id="A0A1T3MUT1"/>
<dbReference type="Proteomes" id="UP000190813">
    <property type="component" value="Unassembled WGS sequence"/>
</dbReference>
<dbReference type="RefSeq" id="WP_078770921.1">
    <property type="nucleotide sequence ID" value="NZ_CBCSBR010000035.1"/>
</dbReference>
<keyword evidence="1" id="KW-0472">Membrane</keyword>
<sequence>MNKKLLIKAIEWSLVIFVSFYMATYGAAKYVQFDTIKNYNGKVSEMSGHQIMWAFYGYTVAYPLIIGFFEVLGATCLLFYRTRIFGAILLSILLFNIILQDYFYEILALGSAIFFQLCIFIILYINKQRVLALVKNMFAGIHTGVKYSNKYKILMLIAIAVMVILLVLMKSLLHI</sequence>